<dbReference type="SUPFAM" id="SSF48403">
    <property type="entry name" value="Ankyrin repeat"/>
    <property type="match status" value="1"/>
</dbReference>
<evidence type="ECO:0000313" key="4">
    <source>
        <dbReference type="EMBL" id="PWQ97104.1"/>
    </source>
</evidence>
<dbReference type="PROSITE" id="PS50297">
    <property type="entry name" value="ANK_REP_REGION"/>
    <property type="match status" value="4"/>
</dbReference>
<dbReference type="PROSITE" id="PS50088">
    <property type="entry name" value="ANK_REPEAT"/>
    <property type="match status" value="4"/>
</dbReference>
<feature type="repeat" description="ANK" evidence="3">
    <location>
        <begin position="73"/>
        <end position="105"/>
    </location>
</feature>
<dbReference type="OrthoDB" id="5608852at2"/>
<dbReference type="SMART" id="SM00248">
    <property type="entry name" value="ANK"/>
    <property type="match status" value="5"/>
</dbReference>
<comment type="caution">
    <text evidence="4">The sequence shown here is derived from an EMBL/GenBank/DDBJ whole genome shotgun (WGS) entry which is preliminary data.</text>
</comment>
<evidence type="ECO:0000313" key="5">
    <source>
        <dbReference type="Proteomes" id="UP000245539"/>
    </source>
</evidence>
<keyword evidence="5" id="KW-1185">Reference proteome</keyword>
<keyword evidence="2 3" id="KW-0040">ANK repeat</keyword>
<accession>A0A317CEL2</accession>
<gene>
    <name evidence="4" type="ORF">DKW60_11130</name>
</gene>
<organism evidence="4 5">
    <name type="scientific">Leucothrix pacifica</name>
    <dbReference type="NCBI Taxonomy" id="1247513"/>
    <lineage>
        <taxon>Bacteria</taxon>
        <taxon>Pseudomonadati</taxon>
        <taxon>Pseudomonadota</taxon>
        <taxon>Gammaproteobacteria</taxon>
        <taxon>Thiotrichales</taxon>
        <taxon>Thiotrichaceae</taxon>
        <taxon>Leucothrix</taxon>
    </lineage>
</organism>
<evidence type="ECO:0000256" key="1">
    <source>
        <dbReference type="ARBA" id="ARBA00022737"/>
    </source>
</evidence>
<dbReference type="EMBL" id="QGKM01000028">
    <property type="protein sequence ID" value="PWQ97104.1"/>
    <property type="molecule type" value="Genomic_DNA"/>
</dbReference>
<dbReference type="PANTHER" id="PTHR24171">
    <property type="entry name" value="ANKYRIN REPEAT DOMAIN-CONTAINING PROTEIN 39-RELATED"/>
    <property type="match status" value="1"/>
</dbReference>
<protein>
    <submittedName>
        <fullName evidence="4">Uncharacterized protein</fullName>
    </submittedName>
</protein>
<feature type="repeat" description="ANK" evidence="3">
    <location>
        <begin position="172"/>
        <end position="204"/>
    </location>
</feature>
<proteinExistence type="predicted"/>
<reference evidence="4 5" key="1">
    <citation type="submission" date="2018-05" db="EMBL/GenBank/DDBJ databases">
        <title>Leucothrix arctica sp. nov., isolated from Arctic seawater.</title>
        <authorList>
            <person name="Choi A."/>
            <person name="Baek K."/>
        </authorList>
    </citation>
    <scope>NUCLEOTIDE SEQUENCE [LARGE SCALE GENOMIC DNA]</scope>
    <source>
        <strain evidence="4 5">JCM 18388</strain>
    </source>
</reference>
<sequence length="233" mass="25682">MIYKGLTPKIPEENHRMSRLTFVITLLLSLTFFSTAHASSSERLYYAAKGGYLQAAKELIETKNASTAYANINGETAFFAAVESGNLEMAEYLLDNRANINQPNSNRTTPLHIASRAGNLNMVNFLLENGAAPDATDNDGVTPLHEVAAAGHFDIMQQLVIKGANTEARTVRGWLPMHHAARFGHIRIVSTLLYRGTPMYIRTNDGKSIFDLAKIAGHEDLLVFLAKYAKSKQ</sequence>
<dbReference type="Pfam" id="PF12796">
    <property type="entry name" value="Ank_2"/>
    <property type="match status" value="2"/>
</dbReference>
<keyword evidence="1" id="KW-0677">Repeat</keyword>
<dbReference type="AlphaFoldDB" id="A0A317CEL2"/>
<dbReference type="Proteomes" id="UP000245539">
    <property type="component" value="Unassembled WGS sequence"/>
</dbReference>
<name>A0A317CEL2_9GAMM</name>
<feature type="repeat" description="ANK" evidence="3">
    <location>
        <begin position="139"/>
        <end position="171"/>
    </location>
</feature>
<dbReference type="InterPro" id="IPR002110">
    <property type="entry name" value="Ankyrin_rpt"/>
</dbReference>
<evidence type="ECO:0000256" key="2">
    <source>
        <dbReference type="ARBA" id="ARBA00023043"/>
    </source>
</evidence>
<dbReference type="InterPro" id="IPR036770">
    <property type="entry name" value="Ankyrin_rpt-contain_sf"/>
</dbReference>
<dbReference type="Gene3D" id="1.25.40.20">
    <property type="entry name" value="Ankyrin repeat-containing domain"/>
    <property type="match status" value="2"/>
</dbReference>
<feature type="repeat" description="ANK" evidence="3">
    <location>
        <begin position="106"/>
        <end position="138"/>
    </location>
</feature>
<evidence type="ECO:0000256" key="3">
    <source>
        <dbReference type="PROSITE-ProRule" id="PRU00023"/>
    </source>
</evidence>